<feature type="region of interest" description="Disordered" evidence="7">
    <location>
        <begin position="422"/>
        <end position="569"/>
    </location>
</feature>
<keyword evidence="9" id="KW-1185">Reference proteome</keyword>
<feature type="region of interest" description="Disordered" evidence="7">
    <location>
        <begin position="213"/>
        <end position="236"/>
    </location>
</feature>
<dbReference type="PANTHER" id="PTHR15073:SF1">
    <property type="entry name" value="RETICULOCYTE-BINDING PROTEIN HOMOLOG 2A"/>
    <property type="match status" value="1"/>
</dbReference>
<feature type="compositionally biased region" description="Basic and acidic residues" evidence="7">
    <location>
        <begin position="586"/>
        <end position="619"/>
    </location>
</feature>
<keyword evidence="4 6" id="KW-0175">Coiled coil</keyword>
<name>A0A087UJU0_STEMI</name>
<dbReference type="Pfam" id="PF05672">
    <property type="entry name" value="MAP7"/>
    <property type="match status" value="1"/>
</dbReference>
<feature type="region of interest" description="Disordered" evidence="7">
    <location>
        <begin position="586"/>
        <end position="670"/>
    </location>
</feature>
<evidence type="ECO:0000256" key="3">
    <source>
        <dbReference type="ARBA" id="ARBA00022490"/>
    </source>
</evidence>
<feature type="compositionally biased region" description="Basic and acidic residues" evidence="7">
    <location>
        <begin position="445"/>
        <end position="470"/>
    </location>
</feature>
<feature type="compositionally biased region" description="Basic and acidic residues" evidence="7">
    <location>
        <begin position="344"/>
        <end position="367"/>
    </location>
</feature>
<reference evidence="8 9" key="1">
    <citation type="submission" date="2013-11" db="EMBL/GenBank/DDBJ databases">
        <title>Genome sequencing of Stegodyphus mimosarum.</title>
        <authorList>
            <person name="Bechsgaard J."/>
        </authorList>
    </citation>
    <scope>NUCLEOTIDE SEQUENCE [LARGE SCALE GENOMIC DNA]</scope>
</reference>
<feature type="region of interest" description="Disordered" evidence="7">
    <location>
        <begin position="916"/>
        <end position="943"/>
    </location>
</feature>
<dbReference type="AlphaFoldDB" id="A0A087UJU0"/>
<feature type="compositionally biased region" description="Basic and acidic residues" evidence="7">
    <location>
        <begin position="636"/>
        <end position="670"/>
    </location>
</feature>
<evidence type="ECO:0000256" key="1">
    <source>
        <dbReference type="ARBA" id="ARBA00004245"/>
    </source>
</evidence>
<dbReference type="InterPro" id="IPR008604">
    <property type="entry name" value="MAP7_fam"/>
</dbReference>
<keyword evidence="5" id="KW-0206">Cytoskeleton</keyword>
<comment type="similarity">
    <text evidence="2">Belongs to the MAP7 family.</text>
</comment>
<dbReference type="PANTHER" id="PTHR15073">
    <property type="entry name" value="MICROTUBULE-ASSOCIATED PROTEIN"/>
    <property type="match status" value="1"/>
</dbReference>
<feature type="compositionally biased region" description="Polar residues" evidence="7">
    <location>
        <begin position="330"/>
        <end position="343"/>
    </location>
</feature>
<gene>
    <name evidence="8" type="ORF">X975_04959</name>
</gene>
<dbReference type="GO" id="GO:0000226">
    <property type="term" value="P:microtubule cytoskeleton organization"/>
    <property type="evidence" value="ECO:0007669"/>
    <property type="project" value="InterPro"/>
</dbReference>
<dbReference type="STRING" id="407821.A0A087UJU0"/>
<evidence type="ECO:0000313" key="8">
    <source>
        <dbReference type="EMBL" id="KFM77629.1"/>
    </source>
</evidence>
<evidence type="ECO:0000256" key="5">
    <source>
        <dbReference type="ARBA" id="ARBA00023212"/>
    </source>
</evidence>
<comment type="subcellular location">
    <subcellularLocation>
        <location evidence="1">Cytoplasm</location>
        <location evidence="1">Cytoskeleton</location>
    </subcellularLocation>
</comment>
<proteinExistence type="inferred from homology"/>
<feature type="region of interest" description="Disordered" evidence="7">
    <location>
        <begin position="714"/>
        <end position="744"/>
    </location>
</feature>
<sequence>MRCYVYIVMASVQSFVSASEEKKVENEKLSSMSVETSVLNKTPPRESYWFAHGGIEEISPGNLQSGSKSAGDAKEIQLQKDKEERIRHFREQQEEERLRRLKDLETQFLLAKKHREQQEEERKRKIEEARIREMERRQQVEERKRQIWEAEQERKEAILRRNMEREARIEARRNAQRNSQCFAFGSSTPRTFDLDLAAIGVGRNVNQGTVLMSSVSGRRSEERDLGPPRATSACSLDRKFGDDCMSRSMVSLSSSAFRGRKRTDIMPTLTRERSITPHITPRGKDASRSPSRPQSSMSGASEISATSSSVSAVNMRPRVAPRRPRPYSIAGSTADRTSVTSTTIKKEVERPLIATRKEPERPSRSIDKNVLNTVQKPQRAKSATREKDEAQNARPVMPRKPVPPPKSLEVLARAKSHPVPIKDNLRKNVKPNAGINNPALGVTKPHADMKDKSPETEHIKPSVMKSESETKTVAPEMKKNSPVTSPTTDSEICISSDDSKVSAVTESEVNTMTQSATDSEWRLETSEISSLSKSSSIPVADQNNLASEVDKSDSIPNIPKEPVKAEKESKIVTTENLETHVATEVSEKYATSEESEKCISTEEPKKHITTEVSEKRENVENENVNTKEFIPSKPRITSEEEAKAALAEKRRLAREQAEREAELERQRLEEIRRKEEEQRRLEELEQKRMEEEQIRLAELHRQLEEEKLRKAIEEQKQREREEQERKEEEARQKAEKEEQERKAREEAERQRIELEERLKKEEEERAERKRRVEQIMARTRAKAAASSSNSQNENIVKSTKVAEMSNSATSIEASKQNILPQANNIVNISNGGFETKVENSSVSFSATTNHVSNSSSWPFSDENRISHKEALPDLLNTENITNHSNKSNGFCIESNEHLVSNSSVSNSFKITSNRTLSANEVTSPSQTNGYSSHEEMSCTTSPEEMSNAGLLISIETSQSKNNKVSQDSTDFTKLVDIEPSSLDNNVNNENYLINVDDVNSNLLNSENPFMTFEDSLSKKQESPITDLLS</sequence>
<evidence type="ECO:0000256" key="6">
    <source>
        <dbReference type="SAM" id="Coils"/>
    </source>
</evidence>
<evidence type="ECO:0000256" key="2">
    <source>
        <dbReference type="ARBA" id="ARBA00007525"/>
    </source>
</evidence>
<dbReference type="EMBL" id="KK120147">
    <property type="protein sequence ID" value="KFM77629.1"/>
    <property type="molecule type" value="Genomic_DNA"/>
</dbReference>
<feature type="compositionally biased region" description="Low complexity" evidence="7">
    <location>
        <begin position="288"/>
        <end position="318"/>
    </location>
</feature>
<feature type="compositionally biased region" description="Polar residues" evidence="7">
    <location>
        <begin position="481"/>
        <end position="490"/>
    </location>
</feature>
<evidence type="ECO:0000256" key="7">
    <source>
        <dbReference type="SAM" id="MobiDB-lite"/>
    </source>
</evidence>
<evidence type="ECO:0000256" key="4">
    <source>
        <dbReference type="ARBA" id="ARBA00023054"/>
    </source>
</evidence>
<dbReference type="Proteomes" id="UP000054359">
    <property type="component" value="Unassembled WGS sequence"/>
</dbReference>
<protein>
    <submittedName>
        <fullName evidence="8">Stress response protein nst1</fullName>
    </submittedName>
</protein>
<feature type="compositionally biased region" description="Low complexity" evidence="7">
    <location>
        <begin position="526"/>
        <end position="537"/>
    </location>
</feature>
<dbReference type="OrthoDB" id="6433611at2759"/>
<accession>A0A087UJU0</accession>
<evidence type="ECO:0000313" key="9">
    <source>
        <dbReference type="Proteomes" id="UP000054359"/>
    </source>
</evidence>
<feature type="coiled-coil region" evidence="6">
    <location>
        <begin position="101"/>
        <end position="160"/>
    </location>
</feature>
<dbReference type="InterPro" id="IPR051483">
    <property type="entry name" value="MAP7_domain-containing"/>
</dbReference>
<organism evidence="8 9">
    <name type="scientific">Stegodyphus mimosarum</name>
    <name type="common">African social velvet spider</name>
    <dbReference type="NCBI Taxonomy" id="407821"/>
    <lineage>
        <taxon>Eukaryota</taxon>
        <taxon>Metazoa</taxon>
        <taxon>Ecdysozoa</taxon>
        <taxon>Arthropoda</taxon>
        <taxon>Chelicerata</taxon>
        <taxon>Arachnida</taxon>
        <taxon>Araneae</taxon>
        <taxon>Araneomorphae</taxon>
        <taxon>Entelegynae</taxon>
        <taxon>Eresoidea</taxon>
        <taxon>Eresidae</taxon>
        <taxon>Stegodyphus</taxon>
    </lineage>
</organism>
<feature type="region of interest" description="Disordered" evidence="7">
    <location>
        <begin position="261"/>
        <end position="405"/>
    </location>
</feature>
<dbReference type="OMA" id="DTSPMVF"/>
<dbReference type="GO" id="GO:0015630">
    <property type="term" value="C:microtubule cytoskeleton"/>
    <property type="evidence" value="ECO:0007669"/>
    <property type="project" value="InterPro"/>
</dbReference>
<keyword evidence="3" id="KW-0963">Cytoplasm</keyword>
<feature type="non-terminal residue" evidence="8">
    <location>
        <position position="1029"/>
    </location>
</feature>
<feature type="compositionally biased region" description="Polar residues" evidence="7">
    <location>
        <begin position="502"/>
        <end position="518"/>
    </location>
</feature>